<feature type="domain" description="ORF 12 gene product N-terminal" evidence="3">
    <location>
        <begin position="54"/>
        <end position="147"/>
    </location>
</feature>
<dbReference type="RefSeq" id="WP_052504998.1">
    <property type="nucleotide sequence ID" value="NZ_LXEY01000022.1"/>
</dbReference>
<dbReference type="EMBL" id="LXEY01000022">
    <property type="protein sequence ID" value="OAV59355.1"/>
    <property type="molecule type" value="Genomic_DNA"/>
</dbReference>
<evidence type="ECO:0000313" key="5">
    <source>
        <dbReference type="Proteomes" id="UP000078292"/>
    </source>
</evidence>
<dbReference type="STRING" id="1837282.A6F49_15995"/>
<dbReference type="PROSITE" id="PS51257">
    <property type="entry name" value="PROKAR_LIPOPROTEIN"/>
    <property type="match status" value="1"/>
</dbReference>
<dbReference type="Pfam" id="PF18042">
    <property type="entry name" value="ORF_12_N"/>
    <property type="match status" value="1"/>
</dbReference>
<feature type="signal peptide" evidence="2">
    <location>
        <begin position="1"/>
        <end position="28"/>
    </location>
</feature>
<accession>A0A1B7LWH1</accession>
<protein>
    <recommendedName>
        <fullName evidence="3">ORF 12 gene product N-terminal domain-containing protein</fullName>
    </recommendedName>
</protein>
<evidence type="ECO:0000259" key="3">
    <source>
        <dbReference type="Pfam" id="PF18042"/>
    </source>
</evidence>
<proteinExistence type="predicted"/>
<comment type="caution">
    <text evidence="4">The sequence shown here is derived from an EMBL/GenBank/DDBJ whole genome shotgun (WGS) entry which is preliminary data.</text>
</comment>
<evidence type="ECO:0000313" key="4">
    <source>
        <dbReference type="EMBL" id="OAV59355.1"/>
    </source>
</evidence>
<gene>
    <name evidence="4" type="ORF">A6F49_15995</name>
</gene>
<dbReference type="AlphaFoldDB" id="A0A1B7LWH1"/>
<dbReference type="OrthoDB" id="4964096at2"/>
<name>A0A1B7LWH1_9MICC</name>
<dbReference type="InterPro" id="IPR040846">
    <property type="entry name" value="ORF_12_N"/>
</dbReference>
<feature type="region of interest" description="Disordered" evidence="1">
    <location>
        <begin position="25"/>
        <end position="61"/>
    </location>
</feature>
<evidence type="ECO:0000256" key="1">
    <source>
        <dbReference type="SAM" id="MobiDB-lite"/>
    </source>
</evidence>
<feature type="compositionally biased region" description="Low complexity" evidence="1">
    <location>
        <begin position="34"/>
        <end position="45"/>
    </location>
</feature>
<dbReference type="Gene3D" id="3.10.450.280">
    <property type="match status" value="1"/>
</dbReference>
<keyword evidence="5" id="KW-1185">Reference proteome</keyword>
<keyword evidence="2" id="KW-0732">Signal</keyword>
<dbReference type="Proteomes" id="UP000078292">
    <property type="component" value="Unassembled WGS sequence"/>
</dbReference>
<organism evidence="4 5">
    <name type="scientific">Enteractinococcus helveticum</name>
    <dbReference type="NCBI Taxonomy" id="1837282"/>
    <lineage>
        <taxon>Bacteria</taxon>
        <taxon>Bacillati</taxon>
        <taxon>Actinomycetota</taxon>
        <taxon>Actinomycetes</taxon>
        <taxon>Micrococcales</taxon>
        <taxon>Micrococcaceae</taxon>
    </lineage>
</organism>
<evidence type="ECO:0000256" key="2">
    <source>
        <dbReference type="SAM" id="SignalP"/>
    </source>
</evidence>
<feature type="chain" id="PRO_5008597139" description="ORF 12 gene product N-terminal domain-containing protein" evidence="2">
    <location>
        <begin position="29"/>
        <end position="158"/>
    </location>
</feature>
<reference evidence="4 5" key="1">
    <citation type="submission" date="2016-04" db="EMBL/GenBank/DDBJ databases">
        <title>First whole genome shotgun sequence of the bacterium Enteractinococcus sp. strain UASWS1574.</title>
        <authorList>
            <person name="Crovadore J."/>
            <person name="Chablais R."/>
            <person name="Lefort F."/>
        </authorList>
    </citation>
    <scope>NUCLEOTIDE SEQUENCE [LARGE SCALE GENOMIC DNA]</scope>
    <source>
        <strain evidence="4 5">UASWS1574</strain>
    </source>
</reference>
<sequence length="158" mass="16876">MTLSIRSWKTVLASVFAASLSVTGCSNADESTTSSDEPQSEPQPSATEAVDIATDTPAGEESQRIVDLLNAEEDTTAEDWEASLHPSFTEDVSVEELVELFNQNLRPAQPFTVTNYEGGDRQAVTTLTSPISDPLDMTVTLDTDALITGLFFGPSTDG</sequence>